<gene>
    <name evidence="9" type="ORF">WJX74_000239</name>
</gene>
<dbReference type="GO" id="GO:0003677">
    <property type="term" value="F:DNA binding"/>
    <property type="evidence" value="ECO:0007669"/>
    <property type="project" value="InterPro"/>
</dbReference>
<dbReference type="InterPro" id="IPR000058">
    <property type="entry name" value="Znf_AN1"/>
</dbReference>
<evidence type="ECO:0000256" key="5">
    <source>
        <dbReference type="PROSITE-ProRule" id="PRU00449"/>
    </source>
</evidence>
<dbReference type="SUPFAM" id="SSF118310">
    <property type="entry name" value="AN1-like Zinc finger"/>
    <property type="match status" value="1"/>
</dbReference>
<evidence type="ECO:0000259" key="8">
    <source>
        <dbReference type="PROSITE" id="PS51039"/>
    </source>
</evidence>
<dbReference type="PANTHER" id="PTHR10634:SF116">
    <property type="entry name" value="ZINC FINGER A20 AND AN1 DOMAIN-CONTAINING STRESS-ASSOCIATED PROTEIN 1"/>
    <property type="match status" value="1"/>
</dbReference>
<dbReference type="InterPro" id="IPR002653">
    <property type="entry name" value="Znf_A20"/>
</dbReference>
<dbReference type="InterPro" id="IPR050652">
    <property type="entry name" value="AN1_A20_ZnFinger"/>
</dbReference>
<feature type="region of interest" description="Disordered" evidence="6">
    <location>
        <begin position="106"/>
        <end position="127"/>
    </location>
</feature>
<evidence type="ECO:0000256" key="1">
    <source>
        <dbReference type="ARBA" id="ARBA00003732"/>
    </source>
</evidence>
<keyword evidence="10" id="KW-1185">Reference proteome</keyword>
<keyword evidence="3 5" id="KW-0863">Zinc-finger</keyword>
<protein>
    <submittedName>
        <fullName evidence="9">Uncharacterized protein</fullName>
    </submittedName>
</protein>
<dbReference type="PROSITE" id="PS51039">
    <property type="entry name" value="ZF_AN1"/>
    <property type="match status" value="1"/>
</dbReference>
<dbReference type="Gene3D" id="1.20.5.4770">
    <property type="match status" value="1"/>
</dbReference>
<reference evidence="9 10" key="1">
    <citation type="journal article" date="2024" name="Nat. Commun.">
        <title>Phylogenomics reveals the evolutionary origins of lichenization in chlorophyte algae.</title>
        <authorList>
            <person name="Puginier C."/>
            <person name="Libourel C."/>
            <person name="Otte J."/>
            <person name="Skaloud P."/>
            <person name="Haon M."/>
            <person name="Grisel S."/>
            <person name="Petersen M."/>
            <person name="Berrin J.G."/>
            <person name="Delaux P.M."/>
            <person name="Dal Grande F."/>
            <person name="Keller J."/>
        </authorList>
    </citation>
    <scope>NUCLEOTIDE SEQUENCE [LARGE SCALE GENOMIC DNA]</scope>
    <source>
        <strain evidence="9 10">SAG 2145</strain>
    </source>
</reference>
<evidence type="ECO:0000256" key="4">
    <source>
        <dbReference type="ARBA" id="ARBA00022833"/>
    </source>
</evidence>
<feature type="domain" description="A20-type" evidence="7">
    <location>
        <begin position="17"/>
        <end position="51"/>
    </location>
</feature>
<dbReference type="EMBL" id="JALJOS010000006">
    <property type="protein sequence ID" value="KAK9837561.1"/>
    <property type="molecule type" value="Genomic_DNA"/>
</dbReference>
<evidence type="ECO:0000313" key="10">
    <source>
        <dbReference type="Proteomes" id="UP001438707"/>
    </source>
</evidence>
<organism evidence="9 10">
    <name type="scientific">Apatococcus lobatus</name>
    <dbReference type="NCBI Taxonomy" id="904363"/>
    <lineage>
        <taxon>Eukaryota</taxon>
        <taxon>Viridiplantae</taxon>
        <taxon>Chlorophyta</taxon>
        <taxon>core chlorophytes</taxon>
        <taxon>Trebouxiophyceae</taxon>
        <taxon>Chlorellales</taxon>
        <taxon>Chlorellaceae</taxon>
        <taxon>Apatococcus</taxon>
    </lineage>
</organism>
<dbReference type="PANTHER" id="PTHR10634">
    <property type="entry name" value="AN1-TYPE ZINC FINGER PROTEIN"/>
    <property type="match status" value="1"/>
</dbReference>
<proteinExistence type="predicted"/>
<dbReference type="Pfam" id="PF01428">
    <property type="entry name" value="zf-AN1"/>
    <property type="match status" value="1"/>
</dbReference>
<dbReference type="Gene3D" id="4.10.1110.10">
    <property type="entry name" value="AN1-like Zinc finger"/>
    <property type="match status" value="1"/>
</dbReference>
<sequence>MSHECSAPQGSPDSVEASQPILCANGCGFFGNRANMGMCSKCYREKTAEEERVRAGEKAAVAALSTPVDTAALSQPFASALTAVGSKATSPEPPAVVEPMQLDAPTATPATAKSTPAPSLPATTDPAVPVQPAVEAVASASATPAQSAAAAERPPQKNPGRCFVCNKKIGLTGFKCRCEYMFCAAHRYPEKHECSFDFKTLERQRLARNNPLVQADKVERF</sequence>
<accession>A0AAW1RW03</accession>
<keyword evidence="4" id="KW-0862">Zinc</keyword>
<dbReference type="InterPro" id="IPR035896">
    <property type="entry name" value="AN1-like_Znf"/>
</dbReference>
<evidence type="ECO:0000256" key="3">
    <source>
        <dbReference type="ARBA" id="ARBA00022771"/>
    </source>
</evidence>
<dbReference type="PROSITE" id="PS51036">
    <property type="entry name" value="ZF_A20"/>
    <property type="match status" value="1"/>
</dbReference>
<keyword evidence="2" id="KW-0479">Metal-binding</keyword>
<evidence type="ECO:0000256" key="2">
    <source>
        <dbReference type="ARBA" id="ARBA00022723"/>
    </source>
</evidence>
<evidence type="ECO:0000256" key="6">
    <source>
        <dbReference type="SAM" id="MobiDB-lite"/>
    </source>
</evidence>
<dbReference type="AlphaFoldDB" id="A0AAW1RW03"/>
<dbReference type="GO" id="GO:0043161">
    <property type="term" value="P:proteasome-mediated ubiquitin-dependent protein catabolic process"/>
    <property type="evidence" value="ECO:0007669"/>
    <property type="project" value="TreeGrafter"/>
</dbReference>
<dbReference type="Pfam" id="PF01754">
    <property type="entry name" value="zf-A20"/>
    <property type="match status" value="1"/>
</dbReference>
<dbReference type="FunFam" id="4.10.1110.10:FF:000001">
    <property type="entry name" value="Zinc finger AN1-type containing 6"/>
    <property type="match status" value="1"/>
</dbReference>
<dbReference type="GO" id="GO:0008270">
    <property type="term" value="F:zinc ion binding"/>
    <property type="evidence" value="ECO:0007669"/>
    <property type="project" value="UniProtKB-KW"/>
</dbReference>
<dbReference type="SUPFAM" id="SSF57716">
    <property type="entry name" value="Glucocorticoid receptor-like (DNA-binding domain)"/>
    <property type="match status" value="1"/>
</dbReference>
<name>A0AAW1RW03_9CHLO</name>
<comment type="caution">
    <text evidence="9">The sequence shown here is derived from an EMBL/GenBank/DDBJ whole genome shotgun (WGS) entry which is preliminary data.</text>
</comment>
<dbReference type="SMART" id="SM00259">
    <property type="entry name" value="ZnF_A20"/>
    <property type="match status" value="1"/>
</dbReference>
<dbReference type="SMART" id="SM00154">
    <property type="entry name" value="ZnF_AN1"/>
    <property type="match status" value="1"/>
</dbReference>
<evidence type="ECO:0000313" key="9">
    <source>
        <dbReference type="EMBL" id="KAK9837561.1"/>
    </source>
</evidence>
<dbReference type="Proteomes" id="UP001438707">
    <property type="component" value="Unassembled WGS sequence"/>
</dbReference>
<feature type="domain" description="AN1-type" evidence="8">
    <location>
        <begin position="156"/>
        <end position="202"/>
    </location>
</feature>
<evidence type="ECO:0000259" key="7">
    <source>
        <dbReference type="PROSITE" id="PS51036"/>
    </source>
</evidence>
<comment type="function">
    <text evidence="1">May be involved in environmental stress response.</text>
</comment>